<organism evidence="1">
    <name type="scientific">marine sediment metagenome</name>
    <dbReference type="NCBI Taxonomy" id="412755"/>
    <lineage>
        <taxon>unclassified sequences</taxon>
        <taxon>metagenomes</taxon>
        <taxon>ecological metagenomes</taxon>
    </lineage>
</organism>
<dbReference type="AlphaFoldDB" id="A0A0F9RQH1"/>
<proteinExistence type="predicted"/>
<accession>A0A0F9RQH1</accession>
<sequence length="73" mass="8651">MSTKPVSRIDEILIALQTKIEKRVCCTLWETFNKLLEEFKVPPVDIIDRMIEDAFIELQERLEEVLPFRSDEV</sequence>
<evidence type="ECO:0000313" key="1">
    <source>
        <dbReference type="EMBL" id="KKN58725.1"/>
    </source>
</evidence>
<gene>
    <name evidence="1" type="ORF">LCGC14_0549030</name>
</gene>
<comment type="caution">
    <text evidence="1">The sequence shown here is derived from an EMBL/GenBank/DDBJ whole genome shotgun (WGS) entry which is preliminary data.</text>
</comment>
<name>A0A0F9RQH1_9ZZZZ</name>
<protein>
    <submittedName>
        <fullName evidence="1">Uncharacterized protein</fullName>
    </submittedName>
</protein>
<reference evidence="1" key="1">
    <citation type="journal article" date="2015" name="Nature">
        <title>Complex archaea that bridge the gap between prokaryotes and eukaryotes.</title>
        <authorList>
            <person name="Spang A."/>
            <person name="Saw J.H."/>
            <person name="Jorgensen S.L."/>
            <person name="Zaremba-Niedzwiedzka K."/>
            <person name="Martijn J."/>
            <person name="Lind A.E."/>
            <person name="van Eijk R."/>
            <person name="Schleper C."/>
            <person name="Guy L."/>
            <person name="Ettema T.J."/>
        </authorList>
    </citation>
    <scope>NUCLEOTIDE SEQUENCE</scope>
</reference>
<dbReference type="EMBL" id="LAZR01000749">
    <property type="protein sequence ID" value="KKN58725.1"/>
    <property type="molecule type" value="Genomic_DNA"/>
</dbReference>